<reference evidence="1 2" key="1">
    <citation type="submission" date="2013-08" db="EMBL/GenBank/DDBJ databases">
        <authorList>
            <person name="Weinstock G."/>
            <person name="Sodergren E."/>
            <person name="Wylie T."/>
            <person name="Fulton L."/>
            <person name="Fulton R."/>
            <person name="Fronick C."/>
            <person name="O'Laughlin M."/>
            <person name="Godfrey J."/>
            <person name="Miner T."/>
            <person name="Herter B."/>
            <person name="Appelbaum E."/>
            <person name="Cordes M."/>
            <person name="Lek S."/>
            <person name="Wollam A."/>
            <person name="Pepin K.H."/>
            <person name="Palsikar V.B."/>
            <person name="Mitreva M."/>
            <person name="Wilson R.K."/>
        </authorList>
    </citation>
    <scope>NUCLEOTIDE SEQUENCE [LARGE SCALE GENOMIC DNA]</scope>
    <source>
        <strain evidence="1 2">F0184</strain>
    </source>
</reference>
<accession>U7UY28</accession>
<organism evidence="1 2">
    <name type="scientific">Rothia aeria F0184</name>
    <dbReference type="NCBI Taxonomy" id="888019"/>
    <lineage>
        <taxon>Bacteria</taxon>
        <taxon>Bacillati</taxon>
        <taxon>Actinomycetota</taxon>
        <taxon>Actinomycetes</taxon>
        <taxon>Micrococcales</taxon>
        <taxon>Micrococcaceae</taxon>
        <taxon>Rothia</taxon>
    </lineage>
</organism>
<evidence type="ECO:0000313" key="2">
    <source>
        <dbReference type="Proteomes" id="UP000017174"/>
    </source>
</evidence>
<proteinExistence type="predicted"/>
<dbReference type="HOGENOM" id="CLU_3295916_0_0_11"/>
<evidence type="ECO:0000313" key="1">
    <source>
        <dbReference type="EMBL" id="ERT64347.1"/>
    </source>
</evidence>
<dbReference type="EMBL" id="AXZG01000061">
    <property type="protein sequence ID" value="ERT64347.1"/>
    <property type="molecule type" value="Genomic_DNA"/>
</dbReference>
<name>U7UY28_9MICC</name>
<dbReference type="AlphaFoldDB" id="U7UY28"/>
<dbReference type="Proteomes" id="UP000017174">
    <property type="component" value="Unassembled WGS sequence"/>
</dbReference>
<comment type="caution">
    <text evidence="1">The sequence shown here is derived from an EMBL/GenBank/DDBJ whole genome shotgun (WGS) entry which is preliminary data.</text>
</comment>
<protein>
    <submittedName>
        <fullName evidence="1">Uncharacterized protein</fullName>
    </submittedName>
</protein>
<sequence>MFLAGQLVPLCAGAVRVFGVFEGMQCCGAWCLRRVCPCLD</sequence>
<gene>
    <name evidence="1" type="ORF">HMPREF0742_02283</name>
</gene>